<name>A0ABS9V1L4_9BACT</name>
<comment type="caution">
    <text evidence="2">The sequence shown here is derived from an EMBL/GenBank/DDBJ whole genome shotgun (WGS) entry which is preliminary data.</text>
</comment>
<dbReference type="Gene3D" id="3.40.50.720">
    <property type="entry name" value="NAD(P)-binding Rossmann-like Domain"/>
    <property type="match status" value="1"/>
</dbReference>
<feature type="domain" description="NmrA-like" evidence="1">
    <location>
        <begin position="2"/>
        <end position="284"/>
    </location>
</feature>
<dbReference type="PANTHER" id="PTHR47129">
    <property type="entry name" value="QUINONE OXIDOREDUCTASE 2"/>
    <property type="match status" value="1"/>
</dbReference>
<dbReference type="Proteomes" id="UP001165489">
    <property type="component" value="Unassembled WGS sequence"/>
</dbReference>
<dbReference type="InterPro" id="IPR036291">
    <property type="entry name" value="NAD(P)-bd_dom_sf"/>
</dbReference>
<dbReference type="InterPro" id="IPR008030">
    <property type="entry name" value="NmrA-like"/>
</dbReference>
<dbReference type="PANTHER" id="PTHR47129:SF1">
    <property type="entry name" value="NMRA-LIKE DOMAIN-CONTAINING PROTEIN"/>
    <property type="match status" value="1"/>
</dbReference>
<dbReference type="SUPFAM" id="SSF51735">
    <property type="entry name" value="NAD(P)-binding Rossmann-fold domains"/>
    <property type="match status" value="1"/>
</dbReference>
<evidence type="ECO:0000259" key="1">
    <source>
        <dbReference type="Pfam" id="PF05368"/>
    </source>
</evidence>
<evidence type="ECO:0000313" key="2">
    <source>
        <dbReference type="EMBL" id="MCH7409868.1"/>
    </source>
</evidence>
<dbReference type="EMBL" id="JAKZGP010000025">
    <property type="protein sequence ID" value="MCH7409868.1"/>
    <property type="molecule type" value="Genomic_DNA"/>
</dbReference>
<dbReference type="RefSeq" id="WP_241348239.1">
    <property type="nucleotide sequence ID" value="NZ_JAKZGP010000025.1"/>
</dbReference>
<sequence length="294" mass="32319">MILVTGANGHFGNATINFLLEKGVQGNQVSALVRKEESAVEFRNRGVNAVIGDYDNYDSLLNAFKGVDKLLFVSGSDLLNRLSQHQNVINAAKEAGVKHIVYTSISAKNETETSPLWLVVKSHLQTEKWLKESGIDFTILKNNLYMDLIPAFVGEKVLETALIYLPTEDGKVGAVLRSELAEATAKVLIGVDHEGKVYDFSNTEAFSYQEVAKVISDITGKSISYVSPSAEEYAQTLSKYGVPQDFIGLFSSFAVAQAKGELDTTNDNLEKILNRKPTSIKEFLRQVYTQASPI</sequence>
<dbReference type="CDD" id="cd05269">
    <property type="entry name" value="TMR_SDR_a"/>
    <property type="match status" value="1"/>
</dbReference>
<reference evidence="2" key="1">
    <citation type="submission" date="2022-03" db="EMBL/GenBank/DDBJ databases">
        <title>De novo assembled genomes of Belliella spp. (Cyclobacteriaceae) strains.</title>
        <authorList>
            <person name="Szabo A."/>
            <person name="Korponai K."/>
            <person name="Felfoldi T."/>
        </authorList>
    </citation>
    <scope>NUCLEOTIDE SEQUENCE</scope>
    <source>
        <strain evidence="2">DSM 111904</strain>
    </source>
</reference>
<protein>
    <submittedName>
        <fullName evidence="2">SDR family oxidoreductase</fullName>
    </submittedName>
</protein>
<organism evidence="2 3">
    <name type="scientific">Belliella filtrata</name>
    <dbReference type="NCBI Taxonomy" id="2923435"/>
    <lineage>
        <taxon>Bacteria</taxon>
        <taxon>Pseudomonadati</taxon>
        <taxon>Bacteroidota</taxon>
        <taxon>Cytophagia</taxon>
        <taxon>Cytophagales</taxon>
        <taxon>Cyclobacteriaceae</taxon>
        <taxon>Belliella</taxon>
    </lineage>
</organism>
<gene>
    <name evidence="2" type="ORF">MM239_10720</name>
</gene>
<accession>A0ABS9V1L4</accession>
<dbReference type="Pfam" id="PF05368">
    <property type="entry name" value="NmrA"/>
    <property type="match status" value="1"/>
</dbReference>
<evidence type="ECO:0000313" key="3">
    <source>
        <dbReference type="Proteomes" id="UP001165489"/>
    </source>
</evidence>
<keyword evidence="3" id="KW-1185">Reference proteome</keyword>
<dbReference type="Gene3D" id="3.90.25.10">
    <property type="entry name" value="UDP-galactose 4-epimerase, domain 1"/>
    <property type="match status" value="1"/>
</dbReference>
<dbReference type="InterPro" id="IPR052718">
    <property type="entry name" value="NmrA-type_oxidoreductase"/>
</dbReference>
<proteinExistence type="predicted"/>